<keyword evidence="2" id="KW-0732">Signal</keyword>
<evidence type="ECO:0000313" key="4">
    <source>
        <dbReference type="Proteomes" id="UP001341840"/>
    </source>
</evidence>
<comment type="caution">
    <text evidence="3">The sequence shown here is derived from an EMBL/GenBank/DDBJ whole genome shotgun (WGS) entry which is preliminary data.</text>
</comment>
<gene>
    <name evidence="3" type="ORF">PIB30_072572</name>
</gene>
<evidence type="ECO:0000256" key="1">
    <source>
        <dbReference type="SAM" id="MobiDB-lite"/>
    </source>
</evidence>
<reference evidence="3 4" key="1">
    <citation type="journal article" date="2023" name="Plants (Basel)">
        <title>Bridging the Gap: Combining Genomics and Transcriptomics Approaches to Understand Stylosanthes scabra, an Orphan Legume from the Brazilian Caatinga.</title>
        <authorList>
            <person name="Ferreira-Neto J.R.C."/>
            <person name="da Silva M.D."/>
            <person name="Binneck E."/>
            <person name="de Melo N.F."/>
            <person name="da Silva R.H."/>
            <person name="de Melo A.L.T.M."/>
            <person name="Pandolfi V."/>
            <person name="Bustamante F.O."/>
            <person name="Brasileiro-Vidal A.C."/>
            <person name="Benko-Iseppon A.M."/>
        </authorList>
    </citation>
    <scope>NUCLEOTIDE SEQUENCE [LARGE SCALE GENOMIC DNA]</scope>
    <source>
        <tissue evidence="3">Leaves</tissue>
    </source>
</reference>
<feature type="chain" id="PRO_5047299014" evidence="2">
    <location>
        <begin position="19"/>
        <end position="129"/>
    </location>
</feature>
<evidence type="ECO:0000313" key="3">
    <source>
        <dbReference type="EMBL" id="MED6138256.1"/>
    </source>
</evidence>
<dbReference type="EMBL" id="JASCZI010061277">
    <property type="protein sequence ID" value="MED6138256.1"/>
    <property type="molecule type" value="Genomic_DNA"/>
</dbReference>
<feature type="region of interest" description="Disordered" evidence="1">
    <location>
        <begin position="74"/>
        <end position="95"/>
    </location>
</feature>
<feature type="signal peptide" evidence="2">
    <location>
        <begin position="1"/>
        <end position="18"/>
    </location>
</feature>
<protein>
    <submittedName>
        <fullName evidence="3">Uncharacterized protein</fullName>
    </submittedName>
</protein>
<dbReference type="Proteomes" id="UP001341840">
    <property type="component" value="Unassembled WGS sequence"/>
</dbReference>
<sequence length="129" mass="14713">MWIQFLITWFLFISYSQAISNSDLHASFTAEKKDLNHSTTTVQTQQHFENYGSIKEAMMFHKKDEEKQELSHVSVKKAHSGRGAGGGSSDVDRHHRSSASYTTSLLPWSSRFCVSLILTLMSFFHVKLL</sequence>
<accession>A0ABU6SP89</accession>
<organism evidence="3 4">
    <name type="scientific">Stylosanthes scabra</name>
    <dbReference type="NCBI Taxonomy" id="79078"/>
    <lineage>
        <taxon>Eukaryota</taxon>
        <taxon>Viridiplantae</taxon>
        <taxon>Streptophyta</taxon>
        <taxon>Embryophyta</taxon>
        <taxon>Tracheophyta</taxon>
        <taxon>Spermatophyta</taxon>
        <taxon>Magnoliopsida</taxon>
        <taxon>eudicotyledons</taxon>
        <taxon>Gunneridae</taxon>
        <taxon>Pentapetalae</taxon>
        <taxon>rosids</taxon>
        <taxon>fabids</taxon>
        <taxon>Fabales</taxon>
        <taxon>Fabaceae</taxon>
        <taxon>Papilionoideae</taxon>
        <taxon>50 kb inversion clade</taxon>
        <taxon>dalbergioids sensu lato</taxon>
        <taxon>Dalbergieae</taxon>
        <taxon>Pterocarpus clade</taxon>
        <taxon>Stylosanthes</taxon>
    </lineage>
</organism>
<keyword evidence="4" id="KW-1185">Reference proteome</keyword>
<evidence type="ECO:0000256" key="2">
    <source>
        <dbReference type="SAM" id="SignalP"/>
    </source>
</evidence>
<proteinExistence type="predicted"/>
<name>A0ABU6SP89_9FABA</name>